<protein>
    <submittedName>
        <fullName evidence="11">PQQ-binding-like beta-propeller repeat protein</fullName>
    </submittedName>
</protein>
<accession>A0ABW4N4C1</accession>
<evidence type="ECO:0000256" key="7">
    <source>
        <dbReference type="ARBA" id="ARBA00023004"/>
    </source>
</evidence>
<dbReference type="Proteomes" id="UP001597237">
    <property type="component" value="Unassembled WGS sequence"/>
</dbReference>
<dbReference type="InterPro" id="IPR009056">
    <property type="entry name" value="Cyt_c-like_dom"/>
</dbReference>
<dbReference type="InterPro" id="IPR002372">
    <property type="entry name" value="PQQ_rpt_dom"/>
</dbReference>
<dbReference type="Pfam" id="PF13360">
    <property type="entry name" value="PQQ_2"/>
    <property type="match status" value="1"/>
</dbReference>
<keyword evidence="3 8" id="KW-0349">Heme</keyword>
<dbReference type="Gene3D" id="2.140.10.10">
    <property type="entry name" value="Quinoprotein alcohol dehydrogenase-like superfamily"/>
    <property type="match status" value="1"/>
</dbReference>
<dbReference type="SUPFAM" id="SSF50998">
    <property type="entry name" value="Quinoprotein alcohol dehydrogenase-like"/>
    <property type="match status" value="1"/>
</dbReference>
<dbReference type="PANTHER" id="PTHR32303">
    <property type="entry name" value="QUINOPROTEIN ALCOHOL DEHYDROGENASE (CYTOCHROME C)"/>
    <property type="match status" value="1"/>
</dbReference>
<evidence type="ECO:0000256" key="2">
    <source>
        <dbReference type="ARBA" id="ARBA00008156"/>
    </source>
</evidence>
<dbReference type="Pfam" id="PF01011">
    <property type="entry name" value="PQQ"/>
    <property type="match status" value="1"/>
</dbReference>
<name>A0ABW4N4C1_9CAUL</name>
<feature type="chain" id="PRO_5045143600" evidence="9">
    <location>
        <begin position="28"/>
        <end position="628"/>
    </location>
</feature>
<comment type="similarity">
    <text evidence="2">Belongs to the bacterial PQQ dehydrogenase family.</text>
</comment>
<evidence type="ECO:0000256" key="4">
    <source>
        <dbReference type="ARBA" id="ARBA00022723"/>
    </source>
</evidence>
<dbReference type="Gene3D" id="2.40.10.480">
    <property type="match status" value="1"/>
</dbReference>
<dbReference type="InterPro" id="IPR036909">
    <property type="entry name" value="Cyt_c-like_dom_sf"/>
</dbReference>
<evidence type="ECO:0000256" key="9">
    <source>
        <dbReference type="SAM" id="SignalP"/>
    </source>
</evidence>
<dbReference type="InterPro" id="IPR018391">
    <property type="entry name" value="PQQ_b-propeller_rpt"/>
</dbReference>
<dbReference type="PANTHER" id="PTHR32303:SF10">
    <property type="entry name" value="OUTER MEMBRANE PROTEIN ASSEMBLY FACTOR BAMB"/>
    <property type="match status" value="1"/>
</dbReference>
<dbReference type="Gene3D" id="2.130.10.10">
    <property type="entry name" value="YVTN repeat-like/Quinoprotein amine dehydrogenase"/>
    <property type="match status" value="1"/>
</dbReference>
<keyword evidence="12" id="KW-1185">Reference proteome</keyword>
<dbReference type="InterPro" id="IPR011047">
    <property type="entry name" value="Quinoprotein_ADH-like_sf"/>
</dbReference>
<keyword evidence="6" id="KW-0560">Oxidoreductase</keyword>
<dbReference type="Pfam" id="PF13442">
    <property type="entry name" value="Cytochrome_CBB3"/>
    <property type="match status" value="1"/>
</dbReference>
<evidence type="ECO:0000313" key="12">
    <source>
        <dbReference type="Proteomes" id="UP001597237"/>
    </source>
</evidence>
<evidence type="ECO:0000256" key="1">
    <source>
        <dbReference type="ARBA" id="ARBA00001931"/>
    </source>
</evidence>
<dbReference type="EMBL" id="JBHUEY010000006">
    <property type="protein sequence ID" value="MFD1784923.1"/>
    <property type="molecule type" value="Genomic_DNA"/>
</dbReference>
<dbReference type="PROSITE" id="PS51007">
    <property type="entry name" value="CYTC"/>
    <property type="match status" value="1"/>
</dbReference>
<comment type="cofactor">
    <cofactor evidence="1">
        <name>pyrroloquinoline quinone</name>
        <dbReference type="ChEBI" id="CHEBI:58442"/>
    </cofactor>
</comment>
<comment type="caution">
    <text evidence="11">The sequence shown here is derived from an EMBL/GenBank/DDBJ whole genome shotgun (WGS) entry which is preliminary data.</text>
</comment>
<evidence type="ECO:0000259" key="10">
    <source>
        <dbReference type="PROSITE" id="PS51007"/>
    </source>
</evidence>
<dbReference type="InterPro" id="IPR015943">
    <property type="entry name" value="WD40/YVTN_repeat-like_dom_sf"/>
</dbReference>
<reference evidence="12" key="1">
    <citation type="journal article" date="2019" name="Int. J. Syst. Evol. Microbiol.">
        <title>The Global Catalogue of Microorganisms (GCM) 10K type strain sequencing project: providing services to taxonomists for standard genome sequencing and annotation.</title>
        <authorList>
            <consortium name="The Broad Institute Genomics Platform"/>
            <consortium name="The Broad Institute Genome Sequencing Center for Infectious Disease"/>
            <person name="Wu L."/>
            <person name="Ma J."/>
        </authorList>
    </citation>
    <scope>NUCLEOTIDE SEQUENCE [LARGE SCALE GENOMIC DNA]</scope>
    <source>
        <strain evidence="12">DFY28</strain>
    </source>
</reference>
<keyword evidence="5 9" id="KW-0732">Signal</keyword>
<proteinExistence type="inferred from homology"/>
<feature type="signal peptide" evidence="9">
    <location>
        <begin position="1"/>
        <end position="27"/>
    </location>
</feature>
<dbReference type="SMART" id="SM00564">
    <property type="entry name" value="PQQ"/>
    <property type="match status" value="7"/>
</dbReference>
<organism evidence="11 12">
    <name type="scientific">Phenylobacterium terrae</name>
    <dbReference type="NCBI Taxonomy" id="2665495"/>
    <lineage>
        <taxon>Bacteria</taxon>
        <taxon>Pseudomonadati</taxon>
        <taxon>Pseudomonadota</taxon>
        <taxon>Alphaproteobacteria</taxon>
        <taxon>Caulobacterales</taxon>
        <taxon>Caulobacteraceae</taxon>
        <taxon>Phenylobacterium</taxon>
    </lineage>
</organism>
<evidence type="ECO:0000256" key="6">
    <source>
        <dbReference type="ARBA" id="ARBA00023002"/>
    </source>
</evidence>
<dbReference type="SUPFAM" id="SSF46626">
    <property type="entry name" value="Cytochrome c"/>
    <property type="match status" value="1"/>
</dbReference>
<feature type="domain" description="Cytochrome c" evidence="10">
    <location>
        <begin position="35"/>
        <end position="105"/>
    </location>
</feature>
<sequence length="628" mass="65413">MRAKTVWAAGAVAALSALAGLAATAFAQAPAGRAEQAHPGRAVYERACAACHDNPDTKSPPLAALQTLGADAVLASLTVGKMKEQGSLLKAPELQAVVDYLSAGARRDEAWIAKAACPADKRVVDLSGPETWTRFGVDYAGSRRLDAKRAGLTTADLGRLEVAWALGLPQTNSLRSAPVIVGSTLFYSASQAGYLLALDTQTGCIKWSLKTPRPMRTSMTYGQLGRGGPKALIVGDVAGQVLAVDARSGQLLWSAEGRHDPEAVLTGAPVLWRDRIIVPVSAMDVARAGNPKFPCCKVHGAVVALNAKDGARLWVAHTMPDAKPTGGRNAAGADLWGPSGAPVWSSPTINERRRVIYVGTGQNTSHPATATSDAIWSLDAMKGATRWFFQALSNDVWNMACSRGANCPAAVGSVRKDFDFGSQAIVARDARGKEIVVAGQKSGDVWGIDASGREVWRRNLSPGSPLGGVHWGLASDGTRVFAPIADPTGAGMHALDVSTGQVIWQRLLGDPSCRTLRAGDGPPPDRAAFAKCRNIGMSATPLVIDGAVVAGTLDGKLMIFAAEDGREIATVDTARTFETLNGVPGKGGSIDSHSIFAGDGLLFVGSGYAQFGAPAGNVLVAYRPKSAD</sequence>
<dbReference type="Gene3D" id="1.10.760.10">
    <property type="entry name" value="Cytochrome c-like domain"/>
    <property type="match status" value="1"/>
</dbReference>
<evidence type="ECO:0000256" key="8">
    <source>
        <dbReference type="PROSITE-ProRule" id="PRU00433"/>
    </source>
</evidence>
<keyword evidence="4 8" id="KW-0479">Metal-binding</keyword>
<dbReference type="RefSeq" id="WP_377281886.1">
    <property type="nucleotide sequence ID" value="NZ_JBHRSI010000005.1"/>
</dbReference>
<evidence type="ECO:0000256" key="3">
    <source>
        <dbReference type="ARBA" id="ARBA00022617"/>
    </source>
</evidence>
<evidence type="ECO:0000256" key="5">
    <source>
        <dbReference type="ARBA" id="ARBA00022729"/>
    </source>
</evidence>
<keyword evidence="7 8" id="KW-0408">Iron</keyword>
<evidence type="ECO:0000313" key="11">
    <source>
        <dbReference type="EMBL" id="MFD1784923.1"/>
    </source>
</evidence>
<gene>
    <name evidence="11" type="ORF">ACFSC0_16090</name>
</gene>